<evidence type="ECO:0000313" key="1">
    <source>
        <dbReference type="EMBL" id="ETJ39123.1"/>
    </source>
</evidence>
<dbReference type="PROSITE" id="PS51257">
    <property type="entry name" value="PROKAR_LIPOPROTEIN"/>
    <property type="match status" value="1"/>
</dbReference>
<dbReference type="InterPro" id="IPR038766">
    <property type="entry name" value="Membrane_comp_ABC_pdt"/>
</dbReference>
<name>W1Y963_9ZZZZ</name>
<dbReference type="PANTHER" id="PTHR30287">
    <property type="entry name" value="MEMBRANE COMPONENT OF PREDICTED ABC SUPERFAMILY METABOLITE UPTAKE TRANSPORTER"/>
    <property type="match status" value="1"/>
</dbReference>
<dbReference type="PANTHER" id="PTHR30287:SF1">
    <property type="entry name" value="INNER MEMBRANE PROTEIN"/>
    <property type="match status" value="1"/>
</dbReference>
<protein>
    <recommendedName>
        <fullName evidence="2">ABC transporter permease</fullName>
    </recommendedName>
</protein>
<accession>W1Y963</accession>
<organism evidence="1">
    <name type="scientific">human gut metagenome</name>
    <dbReference type="NCBI Taxonomy" id="408170"/>
    <lineage>
        <taxon>unclassified sequences</taxon>
        <taxon>metagenomes</taxon>
        <taxon>organismal metagenomes</taxon>
    </lineage>
</organism>
<gene>
    <name evidence="1" type="ORF">Q604_UNBC06916G0001</name>
</gene>
<evidence type="ECO:0008006" key="2">
    <source>
        <dbReference type="Google" id="ProtNLM"/>
    </source>
</evidence>
<sequence length="53" mass="6095">MIARWFWREWRSPSLLIVWLALSLAVACVLALGNISDRMEKGLSQQSREFMAG</sequence>
<feature type="non-terminal residue" evidence="1">
    <location>
        <position position="53"/>
    </location>
</feature>
<dbReference type="GO" id="GO:0005886">
    <property type="term" value="C:plasma membrane"/>
    <property type="evidence" value="ECO:0007669"/>
    <property type="project" value="TreeGrafter"/>
</dbReference>
<comment type="caution">
    <text evidence="1">The sequence shown here is derived from an EMBL/GenBank/DDBJ whole genome shotgun (WGS) entry which is preliminary data.</text>
</comment>
<reference evidence="1" key="1">
    <citation type="submission" date="2013-12" db="EMBL/GenBank/DDBJ databases">
        <title>A Varibaculum cambriense genome reconstructed from a premature infant gut community with otherwise low bacterial novelty that shifts toward anaerobic metabolism during the third week of life.</title>
        <authorList>
            <person name="Brown C.T."/>
            <person name="Sharon I."/>
            <person name="Thomas B.C."/>
            <person name="Castelle C.J."/>
            <person name="Morowitz M.J."/>
            <person name="Banfield J.F."/>
        </authorList>
    </citation>
    <scope>NUCLEOTIDE SEQUENCE</scope>
</reference>
<proteinExistence type="predicted"/>
<dbReference type="EMBL" id="AZMM01006916">
    <property type="protein sequence ID" value="ETJ39123.1"/>
    <property type="molecule type" value="Genomic_DNA"/>
</dbReference>
<dbReference type="AlphaFoldDB" id="W1Y963"/>